<evidence type="ECO:0000313" key="2">
    <source>
        <dbReference type="Proteomes" id="UP001623232"/>
    </source>
</evidence>
<dbReference type="Proteomes" id="UP001623232">
    <property type="component" value="Chromosome"/>
</dbReference>
<gene>
    <name evidence="1" type="ORF">QEZ52_18835</name>
</gene>
<protein>
    <recommendedName>
        <fullName evidence="3">SGNH/GDSL hydrolase family protein</fullName>
    </recommendedName>
</protein>
<keyword evidence="2" id="KW-1185">Reference proteome</keyword>
<reference evidence="1 2" key="1">
    <citation type="submission" date="2023-04" db="EMBL/GenBank/DDBJ databases">
        <title>Complete genome sequence of Alisedimentitalea scapharcae.</title>
        <authorList>
            <person name="Rong J.-C."/>
            <person name="Yi M.-L."/>
            <person name="Zhao Q."/>
        </authorList>
    </citation>
    <scope>NUCLEOTIDE SEQUENCE [LARGE SCALE GENOMIC DNA]</scope>
    <source>
        <strain evidence="1 2">KCTC 42119</strain>
    </source>
</reference>
<evidence type="ECO:0008006" key="3">
    <source>
        <dbReference type="Google" id="ProtNLM"/>
    </source>
</evidence>
<sequence>MTRPNFACVNETKWPRTGAWTGSLRIIACGLLLYLIAAAQVEAEQKTQWPRVVQSGHSLTDSIIDPLRSFVRFSGRRAATIDASTIPGSPMDWRWSHPANPDIRQPEVIGGYDVLVITERAPLSGTVEWHNSSDWGLRWFEHAWQHGGNGRGAHTILYATWVDVISGPDFDNPYNDIEGHLTFRERLPLEQRRWQKILDHVNTNKPDAAVDMVMIPGPLIMAAAYDDIKAGIAPGITHISQLFEDSIHLNEMGSYLIALAHFSVIYKQDPRGLPQGVPARGGPDKVQAKWMQDLVLDVLMRFPSDGFPG</sequence>
<proteinExistence type="predicted"/>
<organism evidence="1 2">
    <name type="scientific">Aliisedimentitalea scapharcae</name>
    <dbReference type="NCBI Taxonomy" id="1524259"/>
    <lineage>
        <taxon>Bacteria</taxon>
        <taxon>Pseudomonadati</taxon>
        <taxon>Pseudomonadota</taxon>
        <taxon>Alphaproteobacteria</taxon>
        <taxon>Rhodobacterales</taxon>
        <taxon>Roseobacteraceae</taxon>
        <taxon>Aliisedimentitalea</taxon>
    </lineage>
</organism>
<dbReference type="InterPro" id="IPR036514">
    <property type="entry name" value="SGNH_hydro_sf"/>
</dbReference>
<name>A0ABZ2XUW6_9RHOB</name>
<accession>A0ABZ2XUW6</accession>
<dbReference type="EMBL" id="CP123584">
    <property type="protein sequence ID" value="WZK88634.1"/>
    <property type="molecule type" value="Genomic_DNA"/>
</dbReference>
<evidence type="ECO:0000313" key="1">
    <source>
        <dbReference type="EMBL" id="WZK88634.1"/>
    </source>
</evidence>
<dbReference type="RefSeq" id="WP_406646097.1">
    <property type="nucleotide sequence ID" value="NZ_CP123584.1"/>
</dbReference>
<dbReference type="Gene3D" id="3.40.50.1110">
    <property type="entry name" value="SGNH hydrolase"/>
    <property type="match status" value="1"/>
</dbReference>